<evidence type="ECO:0000313" key="2">
    <source>
        <dbReference type="Proteomes" id="UP000250235"/>
    </source>
</evidence>
<gene>
    <name evidence="1" type="ORF">F511_10978</name>
</gene>
<name>A0A2Z7B1E6_9LAMI</name>
<reference evidence="1 2" key="1">
    <citation type="journal article" date="2015" name="Proc. Natl. Acad. Sci. U.S.A.">
        <title>The resurrection genome of Boea hygrometrica: A blueprint for survival of dehydration.</title>
        <authorList>
            <person name="Xiao L."/>
            <person name="Yang G."/>
            <person name="Zhang L."/>
            <person name="Yang X."/>
            <person name="Zhao S."/>
            <person name="Ji Z."/>
            <person name="Zhou Q."/>
            <person name="Hu M."/>
            <person name="Wang Y."/>
            <person name="Chen M."/>
            <person name="Xu Y."/>
            <person name="Jin H."/>
            <person name="Xiao X."/>
            <person name="Hu G."/>
            <person name="Bao F."/>
            <person name="Hu Y."/>
            <person name="Wan P."/>
            <person name="Li L."/>
            <person name="Deng X."/>
            <person name="Kuang T."/>
            <person name="Xiang C."/>
            <person name="Zhu J.K."/>
            <person name="Oliver M.J."/>
            <person name="He Y."/>
        </authorList>
    </citation>
    <scope>NUCLEOTIDE SEQUENCE [LARGE SCALE GENOMIC DNA]</scope>
    <source>
        <strain evidence="2">cv. XS01</strain>
    </source>
</reference>
<keyword evidence="2" id="KW-1185">Reference proteome</keyword>
<organism evidence="1 2">
    <name type="scientific">Dorcoceras hygrometricum</name>
    <dbReference type="NCBI Taxonomy" id="472368"/>
    <lineage>
        <taxon>Eukaryota</taxon>
        <taxon>Viridiplantae</taxon>
        <taxon>Streptophyta</taxon>
        <taxon>Embryophyta</taxon>
        <taxon>Tracheophyta</taxon>
        <taxon>Spermatophyta</taxon>
        <taxon>Magnoliopsida</taxon>
        <taxon>eudicotyledons</taxon>
        <taxon>Gunneridae</taxon>
        <taxon>Pentapetalae</taxon>
        <taxon>asterids</taxon>
        <taxon>lamiids</taxon>
        <taxon>Lamiales</taxon>
        <taxon>Gesneriaceae</taxon>
        <taxon>Didymocarpoideae</taxon>
        <taxon>Trichosporeae</taxon>
        <taxon>Loxocarpinae</taxon>
        <taxon>Dorcoceras</taxon>
    </lineage>
</organism>
<protein>
    <submittedName>
        <fullName evidence="1">Uncharacterized protein</fullName>
    </submittedName>
</protein>
<accession>A0A2Z7B1E6</accession>
<proteinExistence type="predicted"/>
<dbReference type="EMBL" id="KV010625">
    <property type="protein sequence ID" value="KZV27574.1"/>
    <property type="molecule type" value="Genomic_DNA"/>
</dbReference>
<dbReference type="AlphaFoldDB" id="A0A2Z7B1E6"/>
<sequence>MQGSEGIWKPIVDRIRRTIVDQTVEVILPHKTGIVGAEHETSTVPPEHDPDPSLRQESMVEQLHLRQRVQKKWALPVRVAGMDEVLTHVGFDASLSRIHRSPLFVNCKYRSDLTVDQNYDEATTMDLKPMFPRPGLTWLPSPPLAVVVVDVAARRRCHAVAADGICSDHLDVKIPFTKSSLVFGYEISTLVTMVVFAQLTHLRESM</sequence>
<evidence type="ECO:0000313" key="1">
    <source>
        <dbReference type="EMBL" id="KZV27574.1"/>
    </source>
</evidence>
<dbReference type="Proteomes" id="UP000250235">
    <property type="component" value="Unassembled WGS sequence"/>
</dbReference>